<dbReference type="RefSeq" id="WP_058289649.1">
    <property type="nucleotide sequence ID" value="NZ_CYSD01000021.1"/>
</dbReference>
<name>A0A0P1G7X6_9RHOB</name>
<dbReference type="Gene3D" id="3.30.70.100">
    <property type="match status" value="1"/>
</dbReference>
<dbReference type="PANTHER" id="PTHR33178:SF10">
    <property type="entry name" value="STRESS-RESPONSE A_B BARREL DOMAIN-CONTAINING PROTEIN"/>
    <property type="match status" value="1"/>
</dbReference>
<evidence type="ECO:0000313" key="4">
    <source>
        <dbReference type="Proteomes" id="UP000052022"/>
    </source>
</evidence>
<dbReference type="Pfam" id="PF07876">
    <property type="entry name" value="Dabb"/>
    <property type="match status" value="1"/>
</dbReference>
<comment type="subunit">
    <text evidence="1">Homodimer.</text>
</comment>
<reference evidence="3 4" key="1">
    <citation type="submission" date="2015-09" db="EMBL/GenBank/DDBJ databases">
        <authorList>
            <consortium name="Swine Surveillance"/>
        </authorList>
    </citation>
    <scope>NUCLEOTIDE SEQUENCE [LARGE SCALE GENOMIC DNA]</scope>
    <source>
        <strain evidence="3 4">CECT 7557</strain>
    </source>
</reference>
<dbReference type="STRING" id="928856.SAMN04488049_10784"/>
<sequence>MILHCVFCNFSDAATAAQRQAILSELRDFAMSLRRCLSAEFGPNRDFEQKTQGYSHGFVLRFRDADALAEYAEHPTHRALGARLCALCTGGADGILVYDLEVPDRRSR</sequence>
<gene>
    <name evidence="3" type="ORF">TRM7557_01563</name>
</gene>
<organism evidence="3 4">
    <name type="scientific">Tritonibacter multivorans</name>
    <dbReference type="NCBI Taxonomy" id="928856"/>
    <lineage>
        <taxon>Bacteria</taxon>
        <taxon>Pseudomonadati</taxon>
        <taxon>Pseudomonadota</taxon>
        <taxon>Alphaproteobacteria</taxon>
        <taxon>Rhodobacterales</taxon>
        <taxon>Paracoccaceae</taxon>
        <taxon>Tritonibacter</taxon>
    </lineage>
</organism>
<evidence type="ECO:0000259" key="2">
    <source>
        <dbReference type="PROSITE" id="PS51502"/>
    </source>
</evidence>
<accession>A0A0P1G7X6</accession>
<dbReference type="InterPro" id="IPR011008">
    <property type="entry name" value="Dimeric_a/b-barrel"/>
</dbReference>
<proteinExistence type="predicted"/>
<dbReference type="AlphaFoldDB" id="A0A0P1G7X6"/>
<feature type="domain" description="Stress-response A/B barrel" evidence="2">
    <location>
        <begin position="2"/>
        <end position="100"/>
    </location>
</feature>
<dbReference type="EMBL" id="CYSD01000021">
    <property type="protein sequence ID" value="CUH77763.1"/>
    <property type="molecule type" value="Genomic_DNA"/>
</dbReference>
<evidence type="ECO:0000256" key="1">
    <source>
        <dbReference type="ARBA" id="ARBA00011738"/>
    </source>
</evidence>
<dbReference type="InterPro" id="IPR044662">
    <property type="entry name" value="HS1/DABB1-like"/>
</dbReference>
<dbReference type="SUPFAM" id="SSF54909">
    <property type="entry name" value="Dimeric alpha+beta barrel"/>
    <property type="match status" value="1"/>
</dbReference>
<dbReference type="PANTHER" id="PTHR33178">
    <property type="match status" value="1"/>
</dbReference>
<dbReference type="Proteomes" id="UP000052022">
    <property type="component" value="Unassembled WGS sequence"/>
</dbReference>
<dbReference type="OrthoDB" id="9816070at2"/>
<protein>
    <submittedName>
        <fullName evidence="3">Stress responsive A/B Barrel Domain protein</fullName>
    </submittedName>
</protein>
<evidence type="ECO:0000313" key="3">
    <source>
        <dbReference type="EMBL" id="CUH77763.1"/>
    </source>
</evidence>
<dbReference type="InterPro" id="IPR013097">
    <property type="entry name" value="Dabb"/>
</dbReference>
<keyword evidence="4" id="KW-1185">Reference proteome</keyword>
<dbReference type="PROSITE" id="PS51502">
    <property type="entry name" value="S_R_A_B_BARREL"/>
    <property type="match status" value="1"/>
</dbReference>
<dbReference type="SMART" id="SM00886">
    <property type="entry name" value="Dabb"/>
    <property type="match status" value="1"/>
</dbReference>